<evidence type="ECO:0000313" key="2">
    <source>
        <dbReference type="Proteomes" id="UP000256964"/>
    </source>
</evidence>
<keyword evidence="2" id="KW-1185">Reference proteome</keyword>
<reference evidence="1 2" key="1">
    <citation type="journal article" date="2018" name="Biotechnol. Biofuels">
        <title>Integrative visual omics of the white-rot fungus Polyporus brumalis exposes the biotechnological potential of its oxidative enzymes for delignifying raw plant biomass.</title>
        <authorList>
            <person name="Miyauchi S."/>
            <person name="Rancon A."/>
            <person name="Drula E."/>
            <person name="Hage H."/>
            <person name="Chaduli D."/>
            <person name="Favel A."/>
            <person name="Grisel S."/>
            <person name="Henrissat B."/>
            <person name="Herpoel-Gimbert I."/>
            <person name="Ruiz-Duenas F.J."/>
            <person name="Chevret D."/>
            <person name="Hainaut M."/>
            <person name="Lin J."/>
            <person name="Wang M."/>
            <person name="Pangilinan J."/>
            <person name="Lipzen A."/>
            <person name="Lesage-Meessen L."/>
            <person name="Navarro D."/>
            <person name="Riley R."/>
            <person name="Grigoriev I.V."/>
            <person name="Zhou S."/>
            <person name="Raouche S."/>
            <person name="Rosso M.N."/>
        </authorList>
    </citation>
    <scope>NUCLEOTIDE SEQUENCE [LARGE SCALE GENOMIC DNA]</scope>
    <source>
        <strain evidence="1 2">BRFM 1820</strain>
    </source>
</reference>
<protein>
    <submittedName>
        <fullName evidence="1">Uncharacterized protein</fullName>
    </submittedName>
</protein>
<dbReference type="EMBL" id="KZ857410">
    <property type="protein sequence ID" value="RDX48592.1"/>
    <property type="molecule type" value="Genomic_DNA"/>
</dbReference>
<accession>A0A371D7W1</accession>
<dbReference type="Proteomes" id="UP000256964">
    <property type="component" value="Unassembled WGS sequence"/>
</dbReference>
<gene>
    <name evidence="1" type="ORF">OH76DRAFT_641772</name>
</gene>
<dbReference type="AlphaFoldDB" id="A0A371D7W1"/>
<evidence type="ECO:0000313" key="1">
    <source>
        <dbReference type="EMBL" id="RDX48592.1"/>
    </source>
</evidence>
<organism evidence="1 2">
    <name type="scientific">Lentinus brumalis</name>
    <dbReference type="NCBI Taxonomy" id="2498619"/>
    <lineage>
        <taxon>Eukaryota</taxon>
        <taxon>Fungi</taxon>
        <taxon>Dikarya</taxon>
        <taxon>Basidiomycota</taxon>
        <taxon>Agaricomycotina</taxon>
        <taxon>Agaricomycetes</taxon>
        <taxon>Polyporales</taxon>
        <taxon>Polyporaceae</taxon>
        <taxon>Lentinus</taxon>
    </lineage>
</organism>
<sequence length="83" mass="9199">MKTTTSRTRNPGCCCALLDTHVPSAFADQDLGVLTPVNPTHAVDTGFTVIPSPLCVQQTPKEHQVRTQRRRTATQYRLLHASR</sequence>
<proteinExistence type="predicted"/>
<name>A0A371D7W1_9APHY</name>